<dbReference type="EMBL" id="NXII01000010">
    <property type="protein sequence ID" value="RXI40445.1"/>
    <property type="molecule type" value="Genomic_DNA"/>
</dbReference>
<dbReference type="Gene3D" id="3.40.50.2300">
    <property type="match status" value="1"/>
</dbReference>
<dbReference type="Proteomes" id="UP000290378">
    <property type="component" value="Unassembled WGS sequence"/>
</dbReference>
<dbReference type="CDD" id="cd06170">
    <property type="entry name" value="LuxR_C_like"/>
    <property type="match status" value="1"/>
</dbReference>
<evidence type="ECO:0000256" key="1">
    <source>
        <dbReference type="ARBA" id="ARBA00023015"/>
    </source>
</evidence>
<keyword evidence="1" id="KW-0805">Transcription regulation</keyword>
<dbReference type="SMART" id="SM00421">
    <property type="entry name" value="HTH_LUXR"/>
    <property type="match status" value="1"/>
</dbReference>
<keyword evidence="3" id="KW-0804">Transcription</keyword>
<dbReference type="PANTHER" id="PTHR44688">
    <property type="entry name" value="DNA-BINDING TRANSCRIPTIONAL ACTIVATOR DEVR_DOSR"/>
    <property type="match status" value="1"/>
</dbReference>
<dbReference type="Pfam" id="PF00196">
    <property type="entry name" value="GerE"/>
    <property type="match status" value="1"/>
</dbReference>
<dbReference type="PROSITE" id="PS50043">
    <property type="entry name" value="HTH_LUXR_2"/>
    <property type="match status" value="1"/>
</dbReference>
<dbReference type="InterPro" id="IPR000792">
    <property type="entry name" value="Tscrpt_reg_LuxR_C"/>
</dbReference>
<proteinExistence type="predicted"/>
<dbReference type="PROSITE" id="PS00622">
    <property type="entry name" value="HTH_LUXR_1"/>
    <property type="match status" value="1"/>
</dbReference>
<dbReference type="PANTHER" id="PTHR44688:SF16">
    <property type="entry name" value="DNA-BINDING TRANSCRIPTIONAL ACTIVATOR DEVR_DOSR"/>
    <property type="match status" value="1"/>
</dbReference>
<comment type="caution">
    <text evidence="4">The sequence shown here is derived from an EMBL/GenBank/DDBJ whole genome shotgun (WGS) entry which is preliminary data.</text>
</comment>
<dbReference type="GO" id="GO:0003677">
    <property type="term" value="F:DNA binding"/>
    <property type="evidence" value="ECO:0007669"/>
    <property type="project" value="UniProtKB-KW"/>
</dbReference>
<keyword evidence="5" id="KW-1185">Reference proteome</keyword>
<evidence type="ECO:0000313" key="4">
    <source>
        <dbReference type="EMBL" id="RXI40445.1"/>
    </source>
</evidence>
<dbReference type="GO" id="GO:0006355">
    <property type="term" value="P:regulation of DNA-templated transcription"/>
    <property type="evidence" value="ECO:0007669"/>
    <property type="project" value="InterPro"/>
</dbReference>
<dbReference type="InterPro" id="IPR016032">
    <property type="entry name" value="Sig_transdc_resp-reg_C-effctor"/>
</dbReference>
<sequence>MKRVYLFSDDLLLIGRWVKLINHQTSIVEHIEDLENIKNSILIVNSSNCKDISTKFINDFIKNENQILVLDNTPNLMSAKRFLSLGIRGYGNTLMTTSYLNSAIDAISNNYVWLIPQITTLLLRDMAEKNDIQIDEEKLFEILTKTERKIAELLKNGYSNIDISNELEISINTVKTHIKHIYEKLNVKDRFSFANLFSK</sequence>
<dbReference type="AlphaFoldDB" id="A0A6M8NKU4"/>
<evidence type="ECO:0000256" key="2">
    <source>
        <dbReference type="ARBA" id="ARBA00023125"/>
    </source>
</evidence>
<protein>
    <submittedName>
        <fullName evidence="4">Helix-turn-helix transcriptional regulator</fullName>
    </submittedName>
</protein>
<dbReference type="RefSeq" id="WP_129013770.1">
    <property type="nucleotide sequence ID" value="NZ_CBCSEI010000010.1"/>
</dbReference>
<reference evidence="4 5" key="1">
    <citation type="submission" date="2017-09" db="EMBL/GenBank/DDBJ databases">
        <title>Genomics of the genus Arcobacter.</title>
        <authorList>
            <person name="Perez-Cataluna A."/>
            <person name="Figueras M.J."/>
            <person name="Salas-Masso N."/>
        </authorList>
    </citation>
    <scope>NUCLEOTIDE SEQUENCE [LARGE SCALE GENOMIC DNA]</scope>
    <source>
        <strain evidence="4 5">CECT 7834</strain>
    </source>
</reference>
<evidence type="ECO:0000256" key="3">
    <source>
        <dbReference type="ARBA" id="ARBA00023163"/>
    </source>
</evidence>
<gene>
    <name evidence="4" type="ORF">CP963_08630</name>
</gene>
<dbReference type="SUPFAM" id="SSF46894">
    <property type="entry name" value="C-terminal effector domain of the bipartite response regulators"/>
    <property type="match status" value="1"/>
</dbReference>
<keyword evidence="2" id="KW-0238">DNA-binding</keyword>
<evidence type="ECO:0000313" key="5">
    <source>
        <dbReference type="Proteomes" id="UP000290378"/>
    </source>
</evidence>
<accession>A0A6M8NKU4</accession>
<dbReference type="PRINTS" id="PR00038">
    <property type="entry name" value="HTHLUXR"/>
</dbReference>
<organism evidence="4 5">
    <name type="scientific">Arcobacter cloacae</name>
    <dbReference type="NCBI Taxonomy" id="1054034"/>
    <lineage>
        <taxon>Bacteria</taxon>
        <taxon>Pseudomonadati</taxon>
        <taxon>Campylobacterota</taxon>
        <taxon>Epsilonproteobacteria</taxon>
        <taxon>Campylobacterales</taxon>
        <taxon>Arcobacteraceae</taxon>
        <taxon>Arcobacter</taxon>
    </lineage>
</organism>
<name>A0A6M8NKU4_9BACT</name>